<accession>A0AAN5DH12</accession>
<organism evidence="7 8">
    <name type="scientific">Pristionchus mayeri</name>
    <dbReference type="NCBI Taxonomy" id="1317129"/>
    <lineage>
        <taxon>Eukaryota</taxon>
        <taxon>Metazoa</taxon>
        <taxon>Ecdysozoa</taxon>
        <taxon>Nematoda</taxon>
        <taxon>Chromadorea</taxon>
        <taxon>Rhabditida</taxon>
        <taxon>Rhabditina</taxon>
        <taxon>Diplogasteromorpha</taxon>
        <taxon>Diplogasteroidea</taxon>
        <taxon>Neodiplogasteridae</taxon>
        <taxon>Pristionchus</taxon>
    </lineage>
</organism>
<evidence type="ECO:0000313" key="7">
    <source>
        <dbReference type="EMBL" id="GMR62372.1"/>
    </source>
</evidence>
<protein>
    <submittedName>
        <fullName evidence="7">Uncharacterized protein</fullName>
    </submittedName>
</protein>
<sequence>CLKCTNVFINMVESSGYFGLGSQKSSIIHFRPNRPDMSFECKLQEHPGGSMDRACERQLGLIAAIPIPLSTFYLYWGTGGLPWWLWLLIALLLLLLLCCCLALLAFLFLRWKRRKSTVTQTTEKKSVCAPTYPIDTNVKKSCAVSCTQTSNFDRNSTTRIDRECEPRELVYGSEMMEGYRASSKQSDIECARMGAMGDDKVEVFSGHAGVYNVRNGTAHRFEKNPNITRTRHESELFEEVDRHSYFNQAYEPEPHRRSVNCVEGFDEVVRYTTDREIGEYDHVEREIETNHTTRFYTEPCTPRYHDRRHHSIPV</sequence>
<comment type="similarity">
    <text evidence="2">Belongs to the clarin family.</text>
</comment>
<comment type="caution">
    <text evidence="7">The sequence shown here is derived from an EMBL/GenBank/DDBJ whole genome shotgun (WGS) entry which is preliminary data.</text>
</comment>
<evidence type="ECO:0000256" key="1">
    <source>
        <dbReference type="ARBA" id="ARBA00004141"/>
    </source>
</evidence>
<feature type="transmembrane region" description="Helical" evidence="6">
    <location>
        <begin position="59"/>
        <end position="77"/>
    </location>
</feature>
<name>A0AAN5DH12_9BILA</name>
<dbReference type="Proteomes" id="UP001328107">
    <property type="component" value="Unassembled WGS sequence"/>
</dbReference>
<evidence type="ECO:0000256" key="3">
    <source>
        <dbReference type="ARBA" id="ARBA00022692"/>
    </source>
</evidence>
<comment type="subcellular location">
    <subcellularLocation>
        <location evidence="1">Membrane</location>
        <topology evidence="1">Multi-pass membrane protein</topology>
    </subcellularLocation>
</comment>
<evidence type="ECO:0000313" key="8">
    <source>
        <dbReference type="Proteomes" id="UP001328107"/>
    </source>
</evidence>
<dbReference type="EMBL" id="BTRK01000006">
    <property type="protein sequence ID" value="GMR62372.1"/>
    <property type="molecule type" value="Genomic_DNA"/>
</dbReference>
<dbReference type="GO" id="GO:0016020">
    <property type="term" value="C:membrane"/>
    <property type="evidence" value="ECO:0007669"/>
    <property type="project" value="UniProtKB-SubCell"/>
</dbReference>
<evidence type="ECO:0000256" key="5">
    <source>
        <dbReference type="ARBA" id="ARBA00023136"/>
    </source>
</evidence>
<keyword evidence="5 6" id="KW-0472">Membrane</keyword>
<dbReference type="PANTHER" id="PTHR31548">
    <property type="entry name" value="CLARIN"/>
    <property type="match status" value="1"/>
</dbReference>
<dbReference type="InterPro" id="IPR026748">
    <property type="entry name" value="Clarin"/>
</dbReference>
<keyword evidence="3 6" id="KW-0812">Transmembrane</keyword>
<feature type="non-terminal residue" evidence="7">
    <location>
        <position position="1"/>
    </location>
</feature>
<dbReference type="PANTHER" id="PTHR31548:SF1">
    <property type="entry name" value="LD47387P"/>
    <property type="match status" value="1"/>
</dbReference>
<evidence type="ECO:0000256" key="6">
    <source>
        <dbReference type="SAM" id="Phobius"/>
    </source>
</evidence>
<evidence type="ECO:0000256" key="2">
    <source>
        <dbReference type="ARBA" id="ARBA00005787"/>
    </source>
</evidence>
<evidence type="ECO:0000256" key="4">
    <source>
        <dbReference type="ARBA" id="ARBA00022989"/>
    </source>
</evidence>
<reference evidence="8" key="1">
    <citation type="submission" date="2022-10" db="EMBL/GenBank/DDBJ databases">
        <title>Genome assembly of Pristionchus species.</title>
        <authorList>
            <person name="Yoshida K."/>
            <person name="Sommer R.J."/>
        </authorList>
    </citation>
    <scope>NUCLEOTIDE SEQUENCE [LARGE SCALE GENOMIC DNA]</scope>
    <source>
        <strain evidence="8">RS5460</strain>
    </source>
</reference>
<keyword evidence="8" id="KW-1185">Reference proteome</keyword>
<proteinExistence type="inferred from homology"/>
<feature type="transmembrane region" description="Helical" evidence="6">
    <location>
        <begin position="83"/>
        <end position="109"/>
    </location>
</feature>
<gene>
    <name evidence="7" type="ORF">PMAYCL1PPCAC_32567</name>
</gene>
<dbReference type="GO" id="GO:0007605">
    <property type="term" value="P:sensory perception of sound"/>
    <property type="evidence" value="ECO:0007669"/>
    <property type="project" value="UniProtKB-ARBA"/>
</dbReference>
<dbReference type="AlphaFoldDB" id="A0AAN5DH12"/>
<keyword evidence="4 6" id="KW-1133">Transmembrane helix</keyword>